<reference evidence="1" key="1">
    <citation type="submission" date="2025-08" db="UniProtKB">
        <authorList>
            <consortium name="Ensembl"/>
        </authorList>
    </citation>
    <scope>IDENTIFICATION</scope>
</reference>
<dbReference type="Gene3D" id="3.30.40.10">
    <property type="entry name" value="Zinc/RING finger domain, C3HC4 (zinc finger)"/>
    <property type="match status" value="1"/>
</dbReference>
<name>A0A3Q0SV53_AMPCI</name>
<dbReference type="InterPro" id="IPR013083">
    <property type="entry name" value="Znf_RING/FYVE/PHD"/>
</dbReference>
<proteinExistence type="predicted"/>
<keyword evidence="2" id="KW-1185">Reference proteome</keyword>
<dbReference type="STRING" id="61819.ENSACIP00000023915"/>
<sequence>MPALRVFNIGLYSLMNGEAPNPIHSVGEQQQEDQNKAQLEDSNEVLCAVCQTTGELLCCHKCHKEITLDYQVIQVKFRVKHNKISHAFSKFPVSL</sequence>
<protein>
    <submittedName>
        <fullName evidence="1">Uncharacterized protein</fullName>
    </submittedName>
</protein>
<evidence type="ECO:0000313" key="1">
    <source>
        <dbReference type="Ensembl" id="ENSACIP00000023915.1"/>
    </source>
</evidence>
<dbReference type="AlphaFoldDB" id="A0A3Q0SV53"/>
<dbReference type="Ensembl" id="ENSACIT00000024544.1">
    <property type="protein sequence ID" value="ENSACIP00000023915.1"/>
    <property type="gene ID" value="ENSACIG00000018577.1"/>
</dbReference>
<evidence type="ECO:0000313" key="2">
    <source>
        <dbReference type="Proteomes" id="UP000261340"/>
    </source>
</evidence>
<accession>A0A3Q0SV53</accession>
<dbReference type="Proteomes" id="UP000261340">
    <property type="component" value="Unplaced"/>
</dbReference>
<reference evidence="1" key="2">
    <citation type="submission" date="2025-09" db="UniProtKB">
        <authorList>
            <consortium name="Ensembl"/>
        </authorList>
    </citation>
    <scope>IDENTIFICATION</scope>
</reference>
<organism evidence="1 2">
    <name type="scientific">Amphilophus citrinellus</name>
    <name type="common">Midas cichlid</name>
    <name type="synonym">Cichlasoma citrinellum</name>
    <dbReference type="NCBI Taxonomy" id="61819"/>
    <lineage>
        <taxon>Eukaryota</taxon>
        <taxon>Metazoa</taxon>
        <taxon>Chordata</taxon>
        <taxon>Craniata</taxon>
        <taxon>Vertebrata</taxon>
        <taxon>Euteleostomi</taxon>
        <taxon>Actinopterygii</taxon>
        <taxon>Neopterygii</taxon>
        <taxon>Teleostei</taxon>
        <taxon>Neoteleostei</taxon>
        <taxon>Acanthomorphata</taxon>
        <taxon>Ovalentaria</taxon>
        <taxon>Cichlomorphae</taxon>
        <taxon>Cichliformes</taxon>
        <taxon>Cichlidae</taxon>
        <taxon>New World cichlids</taxon>
        <taxon>Cichlasomatinae</taxon>
        <taxon>Heroini</taxon>
        <taxon>Amphilophus</taxon>
    </lineage>
</organism>